<dbReference type="NCBIfam" id="NF003037">
    <property type="entry name" value="PRK03932.1"/>
    <property type="match status" value="1"/>
</dbReference>
<evidence type="ECO:0000256" key="8">
    <source>
        <dbReference type="SAM" id="Coils"/>
    </source>
</evidence>
<evidence type="ECO:0000256" key="3">
    <source>
        <dbReference type="ARBA" id="ARBA00022598"/>
    </source>
</evidence>
<dbReference type="InParanoid" id="A0A068U6Y2"/>
<reference evidence="11" key="1">
    <citation type="journal article" date="2014" name="Science">
        <title>The coffee genome provides insight into the convergent evolution of caffeine biosynthesis.</title>
        <authorList>
            <person name="Denoeud F."/>
            <person name="Carretero-Paulet L."/>
            <person name="Dereeper A."/>
            <person name="Droc G."/>
            <person name="Guyot R."/>
            <person name="Pietrella M."/>
            <person name="Zheng C."/>
            <person name="Alberti A."/>
            <person name="Anthony F."/>
            <person name="Aprea G."/>
            <person name="Aury J.M."/>
            <person name="Bento P."/>
            <person name="Bernard M."/>
            <person name="Bocs S."/>
            <person name="Campa C."/>
            <person name="Cenci A."/>
            <person name="Combes M.C."/>
            <person name="Crouzillat D."/>
            <person name="Da Silva C."/>
            <person name="Daddiego L."/>
            <person name="De Bellis F."/>
            <person name="Dussert S."/>
            <person name="Garsmeur O."/>
            <person name="Gayraud T."/>
            <person name="Guignon V."/>
            <person name="Jahn K."/>
            <person name="Jamilloux V."/>
            <person name="Joet T."/>
            <person name="Labadie K."/>
            <person name="Lan T."/>
            <person name="Leclercq J."/>
            <person name="Lepelley M."/>
            <person name="Leroy T."/>
            <person name="Li L.T."/>
            <person name="Librado P."/>
            <person name="Lopez L."/>
            <person name="Munoz A."/>
            <person name="Noel B."/>
            <person name="Pallavicini A."/>
            <person name="Perrotta G."/>
            <person name="Poncet V."/>
            <person name="Pot D."/>
            <person name="Priyono X."/>
            <person name="Rigoreau M."/>
            <person name="Rouard M."/>
            <person name="Rozas J."/>
            <person name="Tranchant-Dubreuil C."/>
            <person name="VanBuren R."/>
            <person name="Zhang Q."/>
            <person name="Andrade A.C."/>
            <person name="Argout X."/>
            <person name="Bertrand B."/>
            <person name="de Kochko A."/>
            <person name="Graziosi G."/>
            <person name="Henry R.J."/>
            <person name="Jayarama X."/>
            <person name="Ming R."/>
            <person name="Nagai C."/>
            <person name="Rounsley S."/>
            <person name="Sankoff D."/>
            <person name="Giuliano G."/>
            <person name="Albert V.A."/>
            <person name="Wincker P."/>
            <person name="Lashermes P."/>
        </authorList>
    </citation>
    <scope>NUCLEOTIDE SEQUENCE [LARGE SCALE GENOMIC DNA]</scope>
    <source>
        <strain evidence="11">cv. DH200-94</strain>
    </source>
</reference>
<dbReference type="GO" id="GO:0004816">
    <property type="term" value="F:asparagine-tRNA ligase activity"/>
    <property type="evidence" value="ECO:0007669"/>
    <property type="project" value="UniProtKB-EC"/>
</dbReference>
<organism evidence="10 11">
    <name type="scientific">Coffea canephora</name>
    <name type="common">Robusta coffee</name>
    <dbReference type="NCBI Taxonomy" id="49390"/>
    <lineage>
        <taxon>Eukaryota</taxon>
        <taxon>Viridiplantae</taxon>
        <taxon>Streptophyta</taxon>
        <taxon>Embryophyta</taxon>
        <taxon>Tracheophyta</taxon>
        <taxon>Spermatophyta</taxon>
        <taxon>Magnoliopsida</taxon>
        <taxon>eudicotyledons</taxon>
        <taxon>Gunneridae</taxon>
        <taxon>Pentapetalae</taxon>
        <taxon>asterids</taxon>
        <taxon>lamiids</taxon>
        <taxon>Gentianales</taxon>
        <taxon>Rubiaceae</taxon>
        <taxon>Ixoroideae</taxon>
        <taxon>Gardenieae complex</taxon>
        <taxon>Bertiereae - Coffeeae clade</taxon>
        <taxon>Coffeeae</taxon>
        <taxon>Coffea</taxon>
    </lineage>
</organism>
<keyword evidence="4" id="KW-0547">Nucleotide-binding</keyword>
<keyword evidence="8" id="KW-0175">Coiled coil</keyword>
<sequence>MESENARKLTLFKYSKRVILKDIVGRDDGGAGLLGRRVVIGGWVKSSREIKKDPPSTVDTDAVGPKDASCVELIQSRIPFLRSIFKVLGSGDHRIRDKLDSVTPKPPQPSTSVLKVSDGSCVRTLQVAVDSALASPSQIMPTGTSILAKGILQQLFLRGKHVVELKVEQLLHVGIVDPDSRYPLSRKRLPLEMLRDHSHIRPRTTTVASITRINNAFTQATHTFFQNHGFLYVQVPIITSMDTGGFSKKFQVTTLFNKETVQGQNIVDNTAGVSLDNIKASIKEKNRQVEELKRSESNKEALVAAVQDLRKTNELVAQLEAREKAKSETSLRTEKLNFSEDFFSRPAYLTVSGRLHLESYACALGSVYTFGPRFQAEESEYSKRLLAEMWMVELEMAFSELEDAMDCAGDLLKYICKWISEHCPDDQKFLSKRIEQTLVDRLQSIVSGSFEKITYAEAVEILKQVPGKKFEAKPEYGFTLTEEHESYLADEIYKRPVIIYNQPKEIKPFYVRLNDDGKTVAAFDVILPKVGAVIRGSQNEERFDWLSPRMKELGLTNREYEWYLDLRRQGTVKHSGFSVALDLLVIYATGLNDIKDVVPFARIYGSGNH</sequence>
<dbReference type="FunCoup" id="A0A068U6Y2">
    <property type="interactions" value="299"/>
</dbReference>
<evidence type="ECO:0000256" key="1">
    <source>
        <dbReference type="ARBA" id="ARBA00008226"/>
    </source>
</evidence>
<dbReference type="InterPro" id="IPR004522">
    <property type="entry name" value="Asn-tRNA-ligase"/>
</dbReference>
<feature type="coiled-coil region" evidence="8">
    <location>
        <begin position="275"/>
        <end position="322"/>
    </location>
</feature>
<keyword evidence="7" id="KW-0030">Aminoacyl-tRNA synthetase</keyword>
<evidence type="ECO:0000259" key="9">
    <source>
        <dbReference type="Pfam" id="PF00152"/>
    </source>
</evidence>
<keyword evidence="6" id="KW-0648">Protein biosynthesis</keyword>
<dbReference type="OrthoDB" id="1931232at2759"/>
<proteinExistence type="inferred from homology"/>
<evidence type="ECO:0000256" key="4">
    <source>
        <dbReference type="ARBA" id="ARBA00022741"/>
    </source>
</evidence>
<evidence type="ECO:0000256" key="7">
    <source>
        <dbReference type="ARBA" id="ARBA00023146"/>
    </source>
</evidence>
<dbReference type="PhylomeDB" id="A0A068U6Y2"/>
<dbReference type="GO" id="GO:0006421">
    <property type="term" value="P:asparaginyl-tRNA aminoacylation"/>
    <property type="evidence" value="ECO:0007669"/>
    <property type="project" value="InterPro"/>
</dbReference>
<dbReference type="SUPFAM" id="SSF55681">
    <property type="entry name" value="Class II aaRS and biotin synthetases"/>
    <property type="match status" value="1"/>
</dbReference>
<gene>
    <name evidence="10" type="ORF">GSCOC_T00016461001</name>
</gene>
<dbReference type="GO" id="GO:0005739">
    <property type="term" value="C:mitochondrion"/>
    <property type="evidence" value="ECO:0007669"/>
    <property type="project" value="TreeGrafter"/>
</dbReference>
<protein>
    <recommendedName>
        <fullName evidence="2">asparagine--tRNA ligase</fullName>
        <ecNumber evidence="2">6.1.1.22</ecNumber>
    </recommendedName>
</protein>
<evidence type="ECO:0000313" key="10">
    <source>
        <dbReference type="EMBL" id="CDP03949.1"/>
    </source>
</evidence>
<dbReference type="GO" id="GO:0005524">
    <property type="term" value="F:ATP binding"/>
    <property type="evidence" value="ECO:0007669"/>
    <property type="project" value="UniProtKB-KW"/>
</dbReference>
<dbReference type="Gene3D" id="3.30.930.10">
    <property type="entry name" value="Bira Bifunctional Protein, Domain 2"/>
    <property type="match status" value="1"/>
</dbReference>
<dbReference type="EC" id="6.1.1.22" evidence="2"/>
<dbReference type="STRING" id="49390.A0A068U6Y2"/>
<evidence type="ECO:0000313" key="11">
    <source>
        <dbReference type="Proteomes" id="UP000295252"/>
    </source>
</evidence>
<dbReference type="AlphaFoldDB" id="A0A068U6Y2"/>
<dbReference type="InterPro" id="IPR004364">
    <property type="entry name" value="Aa-tRNA-synt_II"/>
</dbReference>
<evidence type="ECO:0000256" key="5">
    <source>
        <dbReference type="ARBA" id="ARBA00022840"/>
    </source>
</evidence>
<dbReference type="Gramene" id="CDP03949">
    <property type="protein sequence ID" value="CDP03949"/>
    <property type="gene ID" value="GSCOC_T00016461001"/>
</dbReference>
<dbReference type="EMBL" id="HG739095">
    <property type="protein sequence ID" value="CDP03949.1"/>
    <property type="molecule type" value="Genomic_DNA"/>
</dbReference>
<keyword evidence="3" id="KW-0436">Ligase</keyword>
<dbReference type="PANTHER" id="PTHR22594:SF36">
    <property type="entry name" value="ASPARAGINE--TRNA LIGASE, CYTOPLASMIC 2"/>
    <property type="match status" value="1"/>
</dbReference>
<dbReference type="Proteomes" id="UP000295252">
    <property type="component" value="Chromosome I"/>
</dbReference>
<dbReference type="Pfam" id="PF00152">
    <property type="entry name" value="tRNA-synt_2"/>
    <property type="match status" value="1"/>
</dbReference>
<dbReference type="PANTHER" id="PTHR22594">
    <property type="entry name" value="ASPARTYL/LYSYL-TRNA SYNTHETASE"/>
    <property type="match status" value="1"/>
</dbReference>
<keyword evidence="5" id="KW-0067">ATP-binding</keyword>
<comment type="similarity">
    <text evidence="1">Belongs to the class-II aminoacyl-tRNA synthetase family.</text>
</comment>
<dbReference type="NCBIfam" id="TIGR00457">
    <property type="entry name" value="asnS"/>
    <property type="match status" value="1"/>
</dbReference>
<name>A0A068U6Y2_COFCA</name>
<keyword evidence="11" id="KW-1185">Reference proteome</keyword>
<evidence type="ECO:0000256" key="6">
    <source>
        <dbReference type="ARBA" id="ARBA00022917"/>
    </source>
</evidence>
<dbReference type="InterPro" id="IPR045864">
    <property type="entry name" value="aa-tRNA-synth_II/BPL/LPL"/>
</dbReference>
<evidence type="ECO:0000256" key="2">
    <source>
        <dbReference type="ARBA" id="ARBA00012816"/>
    </source>
</evidence>
<dbReference type="OMA" id="REQYEWY"/>
<feature type="domain" description="Aminoacyl-tRNA synthetase class II (D/K/N)" evidence="9">
    <location>
        <begin position="339"/>
        <end position="602"/>
    </location>
</feature>
<accession>A0A068U6Y2</accession>